<dbReference type="Pfam" id="PF00095">
    <property type="entry name" value="WAP"/>
    <property type="match status" value="1"/>
</dbReference>
<feature type="domain" description="WAP" evidence="2">
    <location>
        <begin position="357"/>
        <end position="415"/>
    </location>
</feature>
<feature type="domain" description="WAP" evidence="2">
    <location>
        <begin position="113"/>
        <end position="170"/>
    </location>
</feature>
<dbReference type="Proteomes" id="UP001303046">
    <property type="component" value="Unassembled WGS sequence"/>
</dbReference>
<keyword evidence="1" id="KW-0732">Signal</keyword>
<organism evidence="3 4">
    <name type="scientific">Necator americanus</name>
    <name type="common">Human hookworm</name>
    <dbReference type="NCBI Taxonomy" id="51031"/>
    <lineage>
        <taxon>Eukaryota</taxon>
        <taxon>Metazoa</taxon>
        <taxon>Ecdysozoa</taxon>
        <taxon>Nematoda</taxon>
        <taxon>Chromadorea</taxon>
        <taxon>Rhabditida</taxon>
        <taxon>Rhabditina</taxon>
        <taxon>Rhabditomorpha</taxon>
        <taxon>Strongyloidea</taxon>
        <taxon>Ancylostomatidae</taxon>
        <taxon>Bunostominae</taxon>
        <taxon>Necator</taxon>
    </lineage>
</organism>
<keyword evidence="4" id="KW-1185">Reference proteome</keyword>
<name>A0ABR1DRK3_NECAM</name>
<feature type="chain" id="PRO_5045869583" description="WAP domain-containing protein" evidence="1">
    <location>
        <begin position="17"/>
        <end position="422"/>
    </location>
</feature>
<evidence type="ECO:0000313" key="3">
    <source>
        <dbReference type="EMBL" id="KAK6753059.1"/>
    </source>
</evidence>
<reference evidence="3 4" key="1">
    <citation type="submission" date="2023-08" db="EMBL/GenBank/DDBJ databases">
        <title>A Necator americanus chromosomal reference genome.</title>
        <authorList>
            <person name="Ilik V."/>
            <person name="Petrzelkova K.J."/>
            <person name="Pardy F."/>
            <person name="Fuh T."/>
            <person name="Niatou-Singa F.S."/>
            <person name="Gouil Q."/>
            <person name="Baker L."/>
            <person name="Ritchie M.E."/>
            <person name="Jex A.R."/>
            <person name="Gazzola D."/>
            <person name="Li H."/>
            <person name="Toshio Fujiwara R."/>
            <person name="Zhan B."/>
            <person name="Aroian R.V."/>
            <person name="Pafco B."/>
            <person name="Schwarz E.M."/>
        </authorList>
    </citation>
    <scope>NUCLEOTIDE SEQUENCE [LARGE SCALE GENOMIC DNA]</scope>
    <source>
        <strain evidence="3 4">Aroian</strain>
        <tissue evidence="3">Whole animal</tissue>
    </source>
</reference>
<dbReference type="PROSITE" id="PS51390">
    <property type="entry name" value="WAP"/>
    <property type="match status" value="2"/>
</dbReference>
<gene>
    <name evidence="3" type="primary">Necator_chrV.g17369</name>
    <name evidence="3" type="ORF">RB195_012580</name>
</gene>
<dbReference type="InterPro" id="IPR008197">
    <property type="entry name" value="WAP_dom"/>
</dbReference>
<comment type="caution">
    <text evidence="3">The sequence shown here is derived from an EMBL/GenBank/DDBJ whole genome shotgun (WGS) entry which is preliminary data.</text>
</comment>
<evidence type="ECO:0000313" key="4">
    <source>
        <dbReference type="Proteomes" id="UP001303046"/>
    </source>
</evidence>
<accession>A0ABR1DRK3</accession>
<feature type="signal peptide" evidence="1">
    <location>
        <begin position="1"/>
        <end position="16"/>
    </location>
</feature>
<evidence type="ECO:0000259" key="2">
    <source>
        <dbReference type="PROSITE" id="PS51390"/>
    </source>
</evidence>
<dbReference type="PANTHER" id="PTHR36938">
    <property type="entry name" value="PROTEIN CBG26935"/>
    <property type="match status" value="1"/>
</dbReference>
<dbReference type="PANTHER" id="PTHR36938:SF2">
    <property type="entry name" value="WAP DOMAIN-CONTAINING PROTEIN"/>
    <property type="match status" value="1"/>
</dbReference>
<sequence>MYFIILFLVLVNPGTQQMTLCEYMQLLGRAGPGCTETSGTATTEESRLAKMIAIIEEKEATKMVAPRNKWILCGSQKYRDCRTDKESCVSGYSCRSPTSDERCCVSTTARVRLSRTPNKCPPTEEMGYTCTYGSGRTPTNWCSTDDDCSGSPVQLCCDTECGFKVCLSSLEYVIDTEMLILVLAFIPICWTQKMSLCEYFNKLGVERRECGTTSTLPYRSTDQYRTQYDQPQTNSIVSSQLFGALPLCISYFHSCMSSTSCESGTICTNGVNAGSCCTNPSHKTCPSPTSLNIYCRKIRGVSWCNTDFDCHGTSSMPSICCPTGCNYNMCIRRGLPPPVPHIRRHIPAFSALSEQDTTHIPSTDCPDPYTLTARCVVRMPTSWCLTDSECPSLNISHPRKCCATSCGYNVCAIKYNGKWMVA</sequence>
<proteinExistence type="predicted"/>
<protein>
    <recommendedName>
        <fullName evidence="2">WAP domain-containing protein</fullName>
    </recommendedName>
</protein>
<dbReference type="EMBL" id="JAVFWL010000005">
    <property type="protein sequence ID" value="KAK6753059.1"/>
    <property type="molecule type" value="Genomic_DNA"/>
</dbReference>
<evidence type="ECO:0000256" key="1">
    <source>
        <dbReference type="SAM" id="SignalP"/>
    </source>
</evidence>